<dbReference type="Pfam" id="PF24606">
    <property type="entry name" value="CEMIP_beta-hel"/>
    <property type="match status" value="1"/>
</dbReference>
<dbReference type="InterPro" id="IPR013783">
    <property type="entry name" value="Ig-like_fold"/>
</dbReference>
<keyword evidence="10" id="KW-1185">Reference proteome</keyword>
<dbReference type="SMART" id="SM00429">
    <property type="entry name" value="IPT"/>
    <property type="match status" value="5"/>
</dbReference>
<feature type="transmembrane region" description="Helical" evidence="6">
    <location>
        <begin position="3620"/>
        <end position="3645"/>
    </location>
</feature>
<keyword evidence="4" id="KW-0325">Glycoprotein</keyword>
<dbReference type="InterPro" id="IPR019316">
    <property type="entry name" value="G8_domain"/>
</dbReference>
<comment type="subcellular location">
    <subcellularLocation>
        <location evidence="1">Cell envelope</location>
    </subcellularLocation>
</comment>
<feature type="domain" description="G8" evidence="7">
    <location>
        <begin position="2621"/>
        <end position="2747"/>
    </location>
</feature>
<dbReference type="OMA" id="EINWICD"/>
<evidence type="ECO:0000256" key="4">
    <source>
        <dbReference type="ARBA" id="ARBA00023180"/>
    </source>
</evidence>
<evidence type="ECO:0000259" key="7">
    <source>
        <dbReference type="PROSITE" id="PS51484"/>
    </source>
</evidence>
<dbReference type="InterPro" id="IPR002909">
    <property type="entry name" value="IPT_dom"/>
</dbReference>
<dbReference type="CDD" id="cd00603">
    <property type="entry name" value="IPT_PCSR"/>
    <property type="match status" value="6"/>
</dbReference>
<accession>A0A0V0QJB5</accession>
<feature type="domain" description="PA14" evidence="8">
    <location>
        <begin position="324"/>
        <end position="489"/>
    </location>
</feature>
<dbReference type="Proteomes" id="UP000054937">
    <property type="component" value="Unassembled WGS sequence"/>
</dbReference>
<organism evidence="9 10">
    <name type="scientific">Pseudocohnilembus persalinus</name>
    <name type="common">Ciliate</name>
    <dbReference type="NCBI Taxonomy" id="266149"/>
    <lineage>
        <taxon>Eukaryota</taxon>
        <taxon>Sar</taxon>
        <taxon>Alveolata</taxon>
        <taxon>Ciliophora</taxon>
        <taxon>Intramacronucleata</taxon>
        <taxon>Oligohymenophorea</taxon>
        <taxon>Scuticociliatia</taxon>
        <taxon>Philasterida</taxon>
        <taxon>Pseudocohnilembidae</taxon>
        <taxon>Pseudocohnilembus</taxon>
    </lineage>
</organism>
<keyword evidence="6" id="KW-0472">Membrane</keyword>
<dbReference type="PANTHER" id="PTHR46769">
    <property type="entry name" value="POLYCYSTIC KIDNEY AND HEPATIC DISEASE 1 (AUTOSOMAL RECESSIVE)-LIKE 1"/>
    <property type="match status" value="1"/>
</dbReference>
<proteinExistence type="predicted"/>
<dbReference type="InterPro" id="IPR018871">
    <property type="entry name" value="GLEYA_adhesin_domain"/>
</dbReference>
<evidence type="ECO:0000256" key="2">
    <source>
        <dbReference type="ARBA" id="ARBA00022729"/>
    </source>
</evidence>
<evidence type="ECO:0000256" key="3">
    <source>
        <dbReference type="ARBA" id="ARBA00022737"/>
    </source>
</evidence>
<dbReference type="Gene3D" id="2.60.40.10">
    <property type="entry name" value="Immunoglobulins"/>
    <property type="match status" value="6"/>
</dbReference>
<dbReference type="Pfam" id="PF10162">
    <property type="entry name" value="G8"/>
    <property type="match status" value="2"/>
</dbReference>
<protein>
    <submittedName>
        <fullName evidence="9">Immunoglobulin E-set</fullName>
    </submittedName>
</protein>
<dbReference type="SMART" id="SM01225">
    <property type="entry name" value="G8"/>
    <property type="match status" value="2"/>
</dbReference>
<dbReference type="InterPro" id="IPR052387">
    <property type="entry name" value="Fibrocystin"/>
</dbReference>
<gene>
    <name evidence="9" type="ORF">PPERSA_04884</name>
</gene>
<name>A0A0V0QJB5_PSEPJ</name>
<feature type="region of interest" description="Disordered" evidence="5">
    <location>
        <begin position="3675"/>
        <end position="3695"/>
    </location>
</feature>
<dbReference type="InterPro" id="IPR037524">
    <property type="entry name" value="PA14/GLEYA"/>
</dbReference>
<evidence type="ECO:0000256" key="1">
    <source>
        <dbReference type="ARBA" id="ARBA00004196"/>
    </source>
</evidence>
<dbReference type="EMBL" id="LDAU01000156">
    <property type="protein sequence ID" value="KRX02262.1"/>
    <property type="molecule type" value="Genomic_DNA"/>
</dbReference>
<keyword evidence="3" id="KW-0677">Repeat</keyword>
<feature type="domain" description="G8" evidence="7">
    <location>
        <begin position="1759"/>
        <end position="1879"/>
    </location>
</feature>
<dbReference type="SUPFAM" id="SSF81296">
    <property type="entry name" value="E set domains"/>
    <property type="match status" value="6"/>
</dbReference>
<reference evidence="9 10" key="1">
    <citation type="journal article" date="2015" name="Sci. Rep.">
        <title>Genome of the facultative scuticociliatosis pathogen Pseudocohnilembus persalinus provides insight into its virulence through horizontal gene transfer.</title>
        <authorList>
            <person name="Xiong J."/>
            <person name="Wang G."/>
            <person name="Cheng J."/>
            <person name="Tian M."/>
            <person name="Pan X."/>
            <person name="Warren A."/>
            <person name="Jiang C."/>
            <person name="Yuan D."/>
            <person name="Miao W."/>
        </authorList>
    </citation>
    <scope>NUCLEOTIDE SEQUENCE [LARGE SCALE GENOMIC DNA]</scope>
    <source>
        <strain evidence="9">36N120E</strain>
    </source>
</reference>
<sequence>MFKCQIICNDQMLYSFIVYAKDNPSGLVNRVSITKVETRNSIENDKPYGSINGGTTLYITAEGFSQDITANTIQVGNYDCVIPANGIVQNLISCVTDPAWESENRWYQEVVLWVEDEEKSVSNCPGGCYFHYTSGSTPVINYVQPNANVPGGVANWNGIWKVDTTADITKLTIGEYNCNRYDLFGDVGQINLNDDEDIDSGDRISLACDIAPTQPAGKYTISAEIVPGTPTYLNQGTYYTADGSETYNYVIVAEIESLSESSGGTSGNRLKITGSGFGIDAEEAAVNVGDLACEVVEISNSEIICDLEEGATDAVDPAVEGQFIGGQGAKYTRFSASCAGIWSAADFAANIDSISNSCILEDTIISAWEQVYDDDEIQDLIWVRGYFKAPRSGDYDFLVSADDQVQVYFNSNSKTQERGDLILDRNSYTDNRIYWYPNSQDFKYQVSGLVAGELYWVELFNYNGGGSGHFALSVETPATADSENWTNTVPEIQTVKISPNKNNQRWKLKVFDNDEPIAFYFKYTDPSTMRVTLDSYTSSKTISSWTAESIVSNIDRASKYHGATLVESYALNASGEREDGATSGLEVIFDFTLYRTEGRLNQAPKCSNTKNCSFQKIQEQSDPVSGTYQLSFAGELLRVWANGGWTTNIPYSVYGSTIQGGFIDKYDNFDIEITRSGRVHDGALYTYTFRGYSGDLPLLEVVSNDLEGGESTPDIIVKEIVAGSNRPLYEPIPFDMSYVAADVPNIQVKINGIDSVCSGDCSYQTDAALTPTFSSFTETSNNLSIDLSANSLSGTETVTIWYGGYECKNVDLSNLSAVTCSVAGIEAGNNHPIVLVEGLGYASFTGSDVSTPLVVSSLSQSTGSVQGGISVTITGTGFPQSTENLSVQFGTSVATVKSTSNTQIEVLLPAAPGQADGAQSVQVTFNSITSNTDVQFTYSSAGIPTITSISPTTASPVQKSTVDINGTNFGTDDSIVSVFLLDQNDDIVYELNVLSVADTQISARLGGGHVGTYYLRVVLDGIGYSMNTAEFKYIIEISSISPSTGNQNGGTIITISGENFSNTIADNAVILNNGATDLECEVISATTTELVARTPANTLDSDTIFQVIVQGRLMEESTCAQNADCTFTYTSTGMPTLNEVSDVKYDNGEGVYLTGSNFSTTDTVYVFIDGVQYSVNVDVYNDAEAKFYVPDDIESGEHQFTFSFDGVGHAGTWTAKVYYRMKTVSPTTFSTGGALITIGGSGFDQNSVVLIGTKKCAIVSIATNQIVCSAPPQEAGQYNLYLQRNYYDDLVFETKLTYSAGATTVISSSSSSDTLSGSSTYNYQFSGSFVSVPQEGYLELVDDASFRIQGTEISSGNFQFDNVPVGLYNIRIQFGTNGYAEFADGVTSQVSVEFDNVNINSGSTTGLNGGNTLVLASTTGFNAQDSSKNEVYVCGQLCEITDITASQLSCTLPKINTEYLSGEQPLDEDIADQVVYQGYDFSNKQKPINFFNKVTATNSQTDDLGTQLGFAYDNKEEGSTECYYKWETMSGSQLKLTYLQVIFDETIKFTDLYYNLVLEGSNDDSTWSEIETFDAQTYTEYQEIRLGINSDPANNPVQNYKYLRLTETAGEREEAVCNFHFRVIGYMFYENQVTANSDLTCSVNLRVNGVSQVLGSSVTYSGASTSYVDGISPKYGKIQGGESLTISGENFGTDSSVVQVLLDGVECAIDTINDTTITCTTGVKSGVHDPEISIYVNGNKSVVRAGAFFIYGLLWSDEDTWNGETAPRAGDSVQVPAGQVLILDESTPQVYTLIIQGGFYVADDVGDLTLDANYIVVRNGFFKIGDFNNPHTNSLTITLHGKKQDPQLPMFGNKCLVCHNCKFDIHGEQVTPTFTWLTASVSAGDNQITVDDAGNWQVGQLIAIATTDFYGDHSETATITNIVGNVLTLDTQLKYGHLGVQETYGTKTLNLYAEVQNLSRNILIQGDSDSEADKYGGHIMIHGLQDKGARARITYTELTQMGQPAIMGRYNIHFHQLGIASNSYIIGNAVHNSNARLIAIHATNFLQVSWNVGYHNRGHNIFLEDGVETHNVIEHNCVIHPYSATNMLQTDITVAGIWVTNPTNYVRYNHISGSDFYGIWAEIKEEPESRTDMCPQGMKLLQIDHNIGHSNLRFGLRFFHLYPRTYPCQDTKNVTNPNMFEDNPSIQTVYNNQTSWKNGESGILAEFMGNAIFQDCIMADSYRAGFQLHTTNFTQEYVILQDSVIIGATANNGVSVPEYPASAILLPRTNGFLAKNIEVHNMVSGTHILESSSENDQVKLWVQGGYQAEVENIQLFNCNDADLLKWKGPLKNVVLDKDGSLTASQTGQSAPTWIAPYYPYYDQLIADSECFQLDAKWENSVACTTMLRGYKFGDFDDGDYFIGQALKVFNVNDQSRTFGDVALTDADFGVLASDKIKNKPYKDFKDGYAAILPTGHVFNLHWNDGIDFDRMAIYGSYIAEASDDTTIFRFNYTEHRELFELYDRMGGANEFNQLYEQKSDLSEFIGPDGKANNSGCTNGDYYNDGENQFLYICINNKGRLSNYQQIDVSGIYCRDTCESAGFNCEKETTVRQWHYDSTSTMNDQYLSEDNGKAMVREPGTDEWIYSLPVSGWDFRIPCEWTVKFNVDNFEFNNLYIDGTLRIDDTIPETTITATNIWITGGKLVAGNEGGKLNAFKNKLNIVLKGTRESQQLLVDDIADSGTKSLVVTGQLELYGEYPSTYRTRLAAIAHAGDTEIFVVDDISEWAVGDELVLGANNVDGTGYEKVEIAGIDASLKKVTLTSALLNWHYGHQYITVGHSANAETQIDSNFTELDMRTPVGHITRNIKIYGTDEDQWGGHLQIYHYINFEEETEVNVRGHAVLQGVELTNMGQHNNKAGIDILYTNRDYEGDIKTTVISGSSIVDSFGIMVDGNNANYVTLDSNVLYRGEQFLIQALDGAQWTITDNLLIGAYNLQGDVADGAVWTPVAFIHMYTPYLPSVENHLVTGNVASGSEGIGYAFPGTPCEEASDNGFTNNESGYAAQNGMLYNMKENKCYNAGYIATYGSSEGITINEARSDFGNQIEKITAVENKKNIELHGASRNTFYVSTLTDTFVSPIVRTSCTECYDSDRVDFNTYCSWTRGIQLDVVTENGESFPWHKKPDIYDVICVEPIPFTSSVIQDTIGSNYKLSYDDYPECKSNYMFKNHPTAADATSGTYLTDVSCEDCDFEALVFIMDPLEDWEGWFGGCGDFVCTGIENVLIQDLSGSLFGDKTTVISNNQYIAKSQTFITENCQLQNSWNAYLCTNNDFTLLQWDAIGTDKQKQSPIPVYLQNDHYKNKLNMWREWEWQGSEPLNLRLNRFVGLTQINTWSNVTYSGTQSVDIIYKLANRVAEAEADRFVIIQSQYFISLAIEILINDKVVKPNSSYSPANLYEQKTVCGSNNYYYKNNTIQFVIVNDPDCVVEVKQVNQVYVNLRVKMTIQQFVDGQYNFEDKVSAYLGISYDKVRVVGIMNSRRRVLASGSSSETDIKVSVRGDVPGDKTTNYDAKQQYLVLKGHVEALQTGIDNEDSKLKELVITELSGYEINVLKETGNEDYVTEDDFKNGEDDDESREKSKSKVIGIALGIIFGLAFIIIVLMVVYHLYKKKQALKVQNLQTDRQQQYGKNLQISNKLSMQQSESKNQSEMFSSNSIIE</sequence>
<dbReference type="CDD" id="cd00102">
    <property type="entry name" value="IPT"/>
    <property type="match status" value="1"/>
</dbReference>
<dbReference type="Pfam" id="PF10528">
    <property type="entry name" value="GLEYA"/>
    <property type="match status" value="1"/>
</dbReference>
<dbReference type="InterPro" id="IPR055401">
    <property type="entry name" value="CEMIP_beta-hel_dom"/>
</dbReference>
<dbReference type="InParanoid" id="A0A0V0QJB5"/>
<comment type="caution">
    <text evidence="9">The sequence shown here is derived from an EMBL/GenBank/DDBJ whole genome shotgun (WGS) entry which is preliminary data.</text>
</comment>
<evidence type="ECO:0000256" key="5">
    <source>
        <dbReference type="SAM" id="MobiDB-lite"/>
    </source>
</evidence>
<evidence type="ECO:0000256" key="6">
    <source>
        <dbReference type="SAM" id="Phobius"/>
    </source>
</evidence>
<evidence type="ECO:0000313" key="9">
    <source>
        <dbReference type="EMBL" id="KRX02262.1"/>
    </source>
</evidence>
<evidence type="ECO:0000313" key="10">
    <source>
        <dbReference type="Proteomes" id="UP000054937"/>
    </source>
</evidence>
<dbReference type="PROSITE" id="PS51820">
    <property type="entry name" value="PA14"/>
    <property type="match status" value="1"/>
</dbReference>
<keyword evidence="6" id="KW-0812">Transmembrane</keyword>
<dbReference type="PROSITE" id="PS51484">
    <property type="entry name" value="G8"/>
    <property type="match status" value="2"/>
</dbReference>
<dbReference type="PANTHER" id="PTHR46769:SF2">
    <property type="entry name" value="FIBROCYSTIN-L ISOFORM 2 PRECURSOR-RELATED"/>
    <property type="match status" value="1"/>
</dbReference>
<dbReference type="OrthoDB" id="446578at2759"/>
<keyword evidence="6" id="KW-1133">Transmembrane helix</keyword>
<keyword evidence="2" id="KW-0732">Signal</keyword>
<evidence type="ECO:0000259" key="8">
    <source>
        <dbReference type="PROSITE" id="PS51820"/>
    </source>
</evidence>
<dbReference type="InterPro" id="IPR014756">
    <property type="entry name" value="Ig_E-set"/>
</dbReference>
<dbReference type="Pfam" id="PF01833">
    <property type="entry name" value="TIG"/>
    <property type="match status" value="8"/>
</dbReference>